<evidence type="ECO:0000313" key="2">
    <source>
        <dbReference type="EMBL" id="MBR0683869.1"/>
    </source>
</evidence>
<evidence type="ECO:0000313" key="3">
    <source>
        <dbReference type="Proteomes" id="UP001138709"/>
    </source>
</evidence>
<reference evidence="2" key="1">
    <citation type="submission" date="2020-01" db="EMBL/GenBank/DDBJ databases">
        <authorList>
            <person name="Rat A."/>
        </authorList>
    </citation>
    <scope>NUCLEOTIDE SEQUENCE</scope>
    <source>
        <strain evidence="2">LMG 31228</strain>
    </source>
</reference>
<proteinExistence type="predicted"/>
<dbReference type="Pfam" id="PF06568">
    <property type="entry name" value="YjiS-like"/>
    <property type="match status" value="1"/>
</dbReference>
<accession>A0A9X9XJI3</accession>
<keyword evidence="3" id="KW-1185">Reference proteome</keyword>
<comment type="caution">
    <text evidence="2">The sequence shown here is derived from an EMBL/GenBank/DDBJ whole genome shotgun (WGS) entry which is preliminary data.</text>
</comment>
<gene>
    <name evidence="2" type="ORF">GXW74_25570</name>
</gene>
<feature type="domain" description="YjiS-like" evidence="1">
    <location>
        <begin position="57"/>
        <end position="91"/>
    </location>
</feature>
<name>A0A9X9XJI3_9PROT</name>
<dbReference type="AlphaFoldDB" id="A0A9X9XJI3"/>
<dbReference type="EMBL" id="JAAEDL010000044">
    <property type="protein sequence ID" value="MBR0683869.1"/>
    <property type="molecule type" value="Genomic_DNA"/>
</dbReference>
<dbReference type="RefSeq" id="WP_211849471.1">
    <property type="nucleotide sequence ID" value="NZ_JAAEDL010000044.1"/>
</dbReference>
<dbReference type="Proteomes" id="UP001138709">
    <property type="component" value="Unassembled WGS sequence"/>
</dbReference>
<reference evidence="2" key="2">
    <citation type="journal article" date="2021" name="Syst. Appl. Microbiol.">
        <title>Roseomonas hellenica sp. nov., isolated from roots of wild-growing Alkanna tinctoria.</title>
        <authorList>
            <person name="Rat A."/>
            <person name="Naranjo H.D."/>
            <person name="Lebbe L."/>
            <person name="Cnockaert M."/>
            <person name="Krigas N."/>
            <person name="Grigoriadou K."/>
            <person name="Maloupa E."/>
            <person name="Willems A."/>
        </authorList>
    </citation>
    <scope>NUCLEOTIDE SEQUENCE</scope>
    <source>
        <strain evidence="2">LMG 31228</strain>
    </source>
</reference>
<evidence type="ECO:0000259" key="1">
    <source>
        <dbReference type="Pfam" id="PF06568"/>
    </source>
</evidence>
<dbReference type="InterPro" id="IPR009506">
    <property type="entry name" value="YjiS-like"/>
</dbReference>
<organism evidence="2 3">
    <name type="scientific">Neoroseomonas eburnea</name>
    <dbReference type="NCBI Taxonomy" id="1346889"/>
    <lineage>
        <taxon>Bacteria</taxon>
        <taxon>Pseudomonadati</taxon>
        <taxon>Pseudomonadota</taxon>
        <taxon>Alphaproteobacteria</taxon>
        <taxon>Acetobacterales</taxon>
        <taxon>Acetobacteraceae</taxon>
        <taxon>Neoroseomonas</taxon>
    </lineage>
</organism>
<sequence length="102" mass="12189">MSNEFLQIGLIHHTPHHHHPRHGQDVAPRRAELLSGASRLRARILRSSMCRAVGRLTRLMHLWRRRLAESNKLREMSDRELRDMNVNRYDVAHAVRRPFWRS</sequence>
<protein>
    <submittedName>
        <fullName evidence="2">DUF1127 domain-containing protein</fullName>
    </submittedName>
</protein>